<dbReference type="GO" id="GO:0016709">
    <property type="term" value="F:oxidoreductase activity, acting on paired donors, with incorporation or reduction of molecular oxygen, NAD(P)H as one donor, and incorporation of one atom of oxygen"/>
    <property type="evidence" value="ECO:0007669"/>
    <property type="project" value="UniProtKB-ARBA"/>
</dbReference>
<dbReference type="Gene3D" id="3.30.9.10">
    <property type="entry name" value="D-Amino Acid Oxidase, subunit A, domain 2"/>
    <property type="match status" value="1"/>
</dbReference>
<organism evidence="5 6">
    <name type="scientific">Rhizorhabdus dicambivorans</name>
    <dbReference type="NCBI Taxonomy" id="1850238"/>
    <lineage>
        <taxon>Bacteria</taxon>
        <taxon>Pseudomonadati</taxon>
        <taxon>Pseudomonadota</taxon>
        <taxon>Alphaproteobacteria</taxon>
        <taxon>Sphingomonadales</taxon>
        <taxon>Sphingomonadaceae</taxon>
        <taxon>Rhizorhabdus</taxon>
    </lineage>
</organism>
<gene>
    <name evidence="5" type="ORF">COO09_19045</name>
</gene>
<reference evidence="5 6" key="1">
    <citation type="submission" date="2017-09" db="EMBL/GenBank/DDBJ databases">
        <title>The Catabolism of 3,6-Dichlorosalicylic acid is Initiated by the Cytochrome P450 Monooxygenase DsmABC in Rhizorhabdus dicambivorans Ndbn-20.</title>
        <authorList>
            <person name="Na L."/>
        </authorList>
    </citation>
    <scope>NUCLEOTIDE SEQUENCE [LARGE SCALE GENOMIC DNA]</scope>
    <source>
        <strain evidence="5 6">Ndbn-20m</strain>
    </source>
</reference>
<comment type="caution">
    <text evidence="5">The sequence shown here is derived from an EMBL/GenBank/DDBJ whole genome shotgun (WGS) entry which is preliminary data.</text>
</comment>
<dbReference type="EMBL" id="NWUF01000024">
    <property type="protein sequence ID" value="PCE40688.1"/>
    <property type="molecule type" value="Genomic_DNA"/>
</dbReference>
<dbReference type="PANTHER" id="PTHR43004">
    <property type="entry name" value="TRK SYSTEM POTASSIUM UPTAKE PROTEIN"/>
    <property type="match status" value="1"/>
</dbReference>
<evidence type="ECO:0000313" key="5">
    <source>
        <dbReference type="EMBL" id="PCE40688.1"/>
    </source>
</evidence>
<dbReference type="SUPFAM" id="SSF51905">
    <property type="entry name" value="FAD/NAD(P)-binding domain"/>
    <property type="match status" value="1"/>
</dbReference>
<dbReference type="InterPro" id="IPR002938">
    <property type="entry name" value="FAD-bd"/>
</dbReference>
<dbReference type="PRINTS" id="PR00420">
    <property type="entry name" value="RNGMNOXGNASE"/>
</dbReference>
<dbReference type="Pfam" id="PF01494">
    <property type="entry name" value="FAD_binding_3"/>
    <property type="match status" value="1"/>
</dbReference>
<dbReference type="Gene3D" id="3.40.30.120">
    <property type="match status" value="1"/>
</dbReference>
<dbReference type="RefSeq" id="WP_066964087.1">
    <property type="nucleotide sequence ID" value="NZ_CP023449.1"/>
</dbReference>
<dbReference type="InterPro" id="IPR050641">
    <property type="entry name" value="RIFMO-like"/>
</dbReference>
<evidence type="ECO:0000256" key="1">
    <source>
        <dbReference type="ARBA" id="ARBA00001974"/>
    </source>
</evidence>
<dbReference type="Proteomes" id="UP000218934">
    <property type="component" value="Unassembled WGS sequence"/>
</dbReference>
<protein>
    <recommendedName>
        <fullName evidence="4">FAD-binding domain-containing protein</fullName>
    </recommendedName>
</protein>
<evidence type="ECO:0000259" key="4">
    <source>
        <dbReference type="Pfam" id="PF01494"/>
    </source>
</evidence>
<dbReference type="KEGG" id="rdi:CMV14_05145"/>
<evidence type="ECO:0000256" key="2">
    <source>
        <dbReference type="ARBA" id="ARBA00022630"/>
    </source>
</evidence>
<dbReference type="PANTHER" id="PTHR43004:SF19">
    <property type="entry name" value="BINDING MONOOXYGENASE, PUTATIVE (JCVI)-RELATED"/>
    <property type="match status" value="1"/>
</dbReference>
<evidence type="ECO:0000313" key="6">
    <source>
        <dbReference type="Proteomes" id="UP000218934"/>
    </source>
</evidence>
<keyword evidence="2" id="KW-0285">Flavoprotein</keyword>
<keyword evidence="3" id="KW-0274">FAD</keyword>
<keyword evidence="6" id="KW-1185">Reference proteome</keyword>
<proteinExistence type="predicted"/>
<sequence length="587" mass="63142">MNQPQTIAIVGAGPTGLSAAILLRQRGYSPIVIERRPDITGYPAAHVANTRTMEVFAEMGVADRIWDAGDTNAMSSLVVWLESMAGREYGILPIQGAATDERGPLSAYNSVNIPQTRLEKILFDRFVELGGEVRFGQEVIDVRASETVELSLRNMADDACSGLRCDWLLGCDGAGSIVRRATGIEMDGPRTIARFMTIYFEADLDRFRQDRRGLLYWIGGPEARGVFISFDEIGRTWAMLVPIGDLPIEVFDDTAAIRIVQKAIGDLSAPVSLQAVSSWNMSAQVAQRYRHGRVLLAGDACHRFPPTGGLGMNTGIQDSHNLVWKLCAVIEGQAGDALIDSYERERRPIAQRNTDQSVHNLMKMGMIDAALGIEALAPVKADAGDGPVATWPAEVLGIDGDTPEARSRRAAVQSAIDEQAEHFAQGAGIDLGFTYAEGAFIPDGSPEPSSAPCEYRPDAHPGARLPFNSPDGSFAQSTLGAVQPAGITVFTADSRWAAIVDGVAVESGIDLHLVRFGEGARNLGPQARDLLGIGTSGAVAVRPDGHVLWRCAEWTHQSASELRDAARLITGETSRQASREAERSLAN</sequence>
<dbReference type="InterPro" id="IPR036188">
    <property type="entry name" value="FAD/NAD-bd_sf"/>
</dbReference>
<dbReference type="AlphaFoldDB" id="A0A2A4FTC2"/>
<feature type="domain" description="FAD-binding" evidence="4">
    <location>
        <begin position="7"/>
        <end position="357"/>
    </location>
</feature>
<dbReference type="OrthoDB" id="9791689at2"/>
<dbReference type="Gene3D" id="3.50.50.60">
    <property type="entry name" value="FAD/NAD(P)-binding domain"/>
    <property type="match status" value="1"/>
</dbReference>
<accession>A0A2A4FTC2</accession>
<name>A0A2A4FTC2_9SPHN</name>
<dbReference type="GO" id="GO:0071949">
    <property type="term" value="F:FAD binding"/>
    <property type="evidence" value="ECO:0007669"/>
    <property type="project" value="InterPro"/>
</dbReference>
<comment type="cofactor">
    <cofactor evidence="1">
        <name>FAD</name>
        <dbReference type="ChEBI" id="CHEBI:57692"/>
    </cofactor>
</comment>
<evidence type="ECO:0000256" key="3">
    <source>
        <dbReference type="ARBA" id="ARBA00022827"/>
    </source>
</evidence>